<organism evidence="2 3">
    <name type="scientific">Lepidopterella palustris CBS 459.81</name>
    <dbReference type="NCBI Taxonomy" id="1314670"/>
    <lineage>
        <taxon>Eukaryota</taxon>
        <taxon>Fungi</taxon>
        <taxon>Dikarya</taxon>
        <taxon>Ascomycota</taxon>
        <taxon>Pezizomycotina</taxon>
        <taxon>Dothideomycetes</taxon>
        <taxon>Pleosporomycetidae</taxon>
        <taxon>Mytilinidiales</taxon>
        <taxon>Argynnaceae</taxon>
        <taxon>Lepidopterella</taxon>
    </lineage>
</organism>
<feature type="compositionally biased region" description="Low complexity" evidence="1">
    <location>
        <begin position="138"/>
        <end position="147"/>
    </location>
</feature>
<evidence type="ECO:0000256" key="1">
    <source>
        <dbReference type="SAM" id="MobiDB-lite"/>
    </source>
</evidence>
<feature type="compositionally biased region" description="Polar residues" evidence="1">
    <location>
        <begin position="1"/>
        <end position="15"/>
    </location>
</feature>
<gene>
    <name evidence="2" type="ORF">K432DRAFT_412125</name>
</gene>
<keyword evidence="3" id="KW-1185">Reference proteome</keyword>
<dbReference type="OrthoDB" id="4158087at2759"/>
<evidence type="ECO:0000313" key="2">
    <source>
        <dbReference type="EMBL" id="OCK72683.1"/>
    </source>
</evidence>
<sequence>MRKSTSYPPLASLSQHKPKTPRKPRCAGTNSPNTTTTNSPQNNICPTFPLRFLTPVGLPNTVHNDQVRKLVRVQAMRAFLHEKELAAGPGIKKARIKMAEAKSQKESSGKFKLASWTRKWSGKRTGEGKEKGMDKRSGSGSEGPSVRGRGRVRGLESAVLEGLGGDLWGGGLQIRELGVMDALPIPLGQDTHRLLYHYHHNFTQDSFAVNSKGSFFSFAVTDITLLHAILGLVAQHFYLSRHIEDWFEASFHYAEAVRMVNERLGGLGEGGKEGMVGGG</sequence>
<proteinExistence type="predicted"/>
<dbReference type="PANTHER" id="PTHR37540">
    <property type="entry name" value="TRANSCRIPTION FACTOR (ACR-2), PUTATIVE-RELATED-RELATED"/>
    <property type="match status" value="1"/>
</dbReference>
<reference evidence="2 3" key="1">
    <citation type="journal article" date="2016" name="Nat. Commun.">
        <title>Ectomycorrhizal ecology is imprinted in the genome of the dominant symbiotic fungus Cenococcum geophilum.</title>
        <authorList>
            <consortium name="DOE Joint Genome Institute"/>
            <person name="Peter M."/>
            <person name="Kohler A."/>
            <person name="Ohm R.A."/>
            <person name="Kuo A."/>
            <person name="Krutzmann J."/>
            <person name="Morin E."/>
            <person name="Arend M."/>
            <person name="Barry K.W."/>
            <person name="Binder M."/>
            <person name="Choi C."/>
            <person name="Clum A."/>
            <person name="Copeland A."/>
            <person name="Grisel N."/>
            <person name="Haridas S."/>
            <person name="Kipfer T."/>
            <person name="LaButti K."/>
            <person name="Lindquist E."/>
            <person name="Lipzen A."/>
            <person name="Maire R."/>
            <person name="Meier B."/>
            <person name="Mihaltcheva S."/>
            <person name="Molinier V."/>
            <person name="Murat C."/>
            <person name="Poggeler S."/>
            <person name="Quandt C.A."/>
            <person name="Sperisen C."/>
            <person name="Tritt A."/>
            <person name="Tisserant E."/>
            <person name="Crous P.W."/>
            <person name="Henrissat B."/>
            <person name="Nehls U."/>
            <person name="Egli S."/>
            <person name="Spatafora J.W."/>
            <person name="Grigoriev I.V."/>
            <person name="Martin F.M."/>
        </authorList>
    </citation>
    <scope>NUCLEOTIDE SEQUENCE [LARGE SCALE GENOMIC DNA]</scope>
    <source>
        <strain evidence="2 3">CBS 459.81</strain>
    </source>
</reference>
<feature type="compositionally biased region" description="Low complexity" evidence="1">
    <location>
        <begin position="29"/>
        <end position="43"/>
    </location>
</feature>
<feature type="compositionally biased region" description="Basic residues" evidence="1">
    <location>
        <begin position="16"/>
        <end position="25"/>
    </location>
</feature>
<dbReference type="EMBL" id="KV747409">
    <property type="protein sequence ID" value="OCK72683.1"/>
    <property type="molecule type" value="Genomic_DNA"/>
</dbReference>
<accession>A0A8E2DW28</accession>
<protein>
    <submittedName>
        <fullName evidence="2">Uncharacterized protein</fullName>
    </submittedName>
</protein>
<dbReference type="AlphaFoldDB" id="A0A8E2DW28"/>
<feature type="region of interest" description="Disordered" evidence="1">
    <location>
        <begin position="1"/>
        <end position="43"/>
    </location>
</feature>
<feature type="region of interest" description="Disordered" evidence="1">
    <location>
        <begin position="112"/>
        <end position="149"/>
    </location>
</feature>
<dbReference type="Proteomes" id="UP000250266">
    <property type="component" value="Unassembled WGS sequence"/>
</dbReference>
<evidence type="ECO:0000313" key="3">
    <source>
        <dbReference type="Proteomes" id="UP000250266"/>
    </source>
</evidence>
<feature type="compositionally biased region" description="Basic and acidic residues" evidence="1">
    <location>
        <begin position="124"/>
        <end position="137"/>
    </location>
</feature>
<name>A0A8E2DW28_9PEZI</name>